<name>A0ABQ4UFR1_9HYPH</name>
<evidence type="ECO:0000256" key="1">
    <source>
        <dbReference type="SAM" id="MobiDB-lite"/>
    </source>
</evidence>
<reference evidence="2" key="2">
    <citation type="submission" date="2021-08" db="EMBL/GenBank/DDBJ databases">
        <authorList>
            <person name="Tani A."/>
            <person name="Ola A."/>
            <person name="Ogura Y."/>
            <person name="Katsura K."/>
            <person name="Hayashi T."/>
        </authorList>
    </citation>
    <scope>NUCLEOTIDE SEQUENCE</scope>
    <source>
        <strain evidence="2">NBRC 15686</strain>
    </source>
</reference>
<sequence length="75" mass="7924">MANSDGESREDASGLPDEPMRPPLQREHGGVIVSGIADQAALIVERKLLTAVPSCAERRVSSEAEARTRAEAAPV</sequence>
<proteinExistence type="predicted"/>
<evidence type="ECO:0000313" key="3">
    <source>
        <dbReference type="Proteomes" id="UP001055039"/>
    </source>
</evidence>
<feature type="region of interest" description="Disordered" evidence="1">
    <location>
        <begin position="1"/>
        <end position="29"/>
    </location>
</feature>
<gene>
    <name evidence="2" type="ORF">LNAOJCKE_1831</name>
</gene>
<dbReference type="Proteomes" id="UP001055039">
    <property type="component" value="Unassembled WGS sequence"/>
</dbReference>
<accession>A0ABQ4UFR1</accession>
<keyword evidence="3" id="KW-1185">Reference proteome</keyword>
<comment type="caution">
    <text evidence="2">The sequence shown here is derived from an EMBL/GenBank/DDBJ whole genome shotgun (WGS) entry which is preliminary data.</text>
</comment>
<reference evidence="2" key="1">
    <citation type="journal article" date="2021" name="Front. Microbiol.">
        <title>Comprehensive Comparative Genomics and Phenotyping of Methylobacterium Species.</title>
        <authorList>
            <person name="Alessa O."/>
            <person name="Ogura Y."/>
            <person name="Fujitani Y."/>
            <person name="Takami H."/>
            <person name="Hayashi T."/>
            <person name="Sahin N."/>
            <person name="Tani A."/>
        </authorList>
    </citation>
    <scope>NUCLEOTIDE SEQUENCE</scope>
    <source>
        <strain evidence="2">NBRC 15686</strain>
    </source>
</reference>
<evidence type="ECO:0000313" key="2">
    <source>
        <dbReference type="EMBL" id="GJE64625.1"/>
    </source>
</evidence>
<protein>
    <submittedName>
        <fullName evidence="2">Uncharacterized protein</fullName>
    </submittedName>
</protein>
<dbReference type="EMBL" id="BPRC01000004">
    <property type="protein sequence ID" value="GJE64625.1"/>
    <property type="molecule type" value="Genomic_DNA"/>
</dbReference>
<organism evidence="2 3">
    <name type="scientific">Methylorubrum aminovorans</name>
    <dbReference type="NCBI Taxonomy" id="269069"/>
    <lineage>
        <taxon>Bacteria</taxon>
        <taxon>Pseudomonadati</taxon>
        <taxon>Pseudomonadota</taxon>
        <taxon>Alphaproteobacteria</taxon>
        <taxon>Hyphomicrobiales</taxon>
        <taxon>Methylobacteriaceae</taxon>
        <taxon>Methylorubrum</taxon>
    </lineage>
</organism>